<comment type="caution">
    <text evidence="7">The sequence shown here is derived from an EMBL/GenBank/DDBJ whole genome shotgun (WGS) entry which is preliminary data.</text>
</comment>
<feature type="transmembrane region" description="Helical" evidence="6">
    <location>
        <begin position="366"/>
        <end position="387"/>
    </location>
</feature>
<dbReference type="PIRSF" id="PIRSF006060">
    <property type="entry name" value="AA_transporter"/>
    <property type="match status" value="1"/>
</dbReference>
<dbReference type="PANTHER" id="PTHR42770:SF16">
    <property type="entry name" value="AMINO ACID PERMEASE"/>
    <property type="match status" value="1"/>
</dbReference>
<name>A0A419HYK0_9PSEU</name>
<feature type="transmembrane region" description="Helical" evidence="6">
    <location>
        <begin position="267"/>
        <end position="291"/>
    </location>
</feature>
<keyword evidence="5 6" id="KW-0472">Membrane</keyword>
<feature type="transmembrane region" description="Helical" evidence="6">
    <location>
        <begin position="433"/>
        <end position="451"/>
    </location>
</feature>
<reference evidence="7 8" key="1">
    <citation type="submission" date="2018-09" db="EMBL/GenBank/DDBJ databases">
        <title>YIM PH 21725 draft genome.</title>
        <authorList>
            <person name="Miao C."/>
        </authorList>
    </citation>
    <scope>NUCLEOTIDE SEQUENCE [LARGE SCALE GENOMIC DNA]</scope>
    <source>
        <strain evidence="8">YIM PH21725</strain>
    </source>
</reference>
<protein>
    <submittedName>
        <fullName evidence="7">APC family permease</fullName>
    </submittedName>
</protein>
<feature type="transmembrane region" description="Helical" evidence="6">
    <location>
        <begin position="393"/>
        <end position="413"/>
    </location>
</feature>
<dbReference type="PANTHER" id="PTHR42770">
    <property type="entry name" value="AMINO ACID TRANSPORTER-RELATED"/>
    <property type="match status" value="1"/>
</dbReference>
<comment type="subcellular location">
    <subcellularLocation>
        <location evidence="1">Cell membrane</location>
        <topology evidence="1">Multi-pass membrane protein</topology>
    </subcellularLocation>
</comment>
<evidence type="ECO:0000256" key="1">
    <source>
        <dbReference type="ARBA" id="ARBA00004651"/>
    </source>
</evidence>
<feature type="transmembrane region" description="Helical" evidence="6">
    <location>
        <begin position="228"/>
        <end position="246"/>
    </location>
</feature>
<keyword evidence="3 6" id="KW-0812">Transmembrane</keyword>
<sequence length="515" mass="54489">MAGLPPLGRRLGPGTVFRKHLVPTPPRWSVMANNDVSGLHKGVLGQGEVIFQAVSHLGPALGIIVIGPQLAGLVGAAVPLILLMALVAILLTGLCVSMLARKLPSSGGYYSYVSHGLGERAGFVTAWAYFLYDPLIPTIATLFTAGILEPVIEQNLGFHLPWWVIVLVLLAIVHFATVRGIQPSARLTVAVGIAESLIIVAFAVFLLVRTGSAAFTFDPFRLSGTGSSTNTVFLAFAFGVLLFTGFESAAPLAEETANPRRAIPRTVVISIIAVGSVWVLAGYAMVVGWGTGSLADIGAGENAFFALADRFSGWAWLLLALALLNSSLASALAGQNAGARVLYTLGRSGILPRRLAAVHPKHRTPVAALTATTLLNVAVCLGVGFWLTPTGAFSFVGLFVTLGVIVVYVLGNLSVIRLFRTRFRAEWHPVKHVLLPVLASAILLVGLYYTVWPFPVWPLNLAAAIVAGWLVLGLVLSLVLWRTRREGLIAAAQLLTDTTGETESPVPSTAKDPTP</sequence>
<evidence type="ECO:0000313" key="8">
    <source>
        <dbReference type="Proteomes" id="UP000285112"/>
    </source>
</evidence>
<dbReference type="Pfam" id="PF13520">
    <property type="entry name" value="AA_permease_2"/>
    <property type="match status" value="1"/>
</dbReference>
<dbReference type="Proteomes" id="UP000285112">
    <property type="component" value="Unassembled WGS sequence"/>
</dbReference>
<feature type="transmembrane region" description="Helical" evidence="6">
    <location>
        <begin position="160"/>
        <end position="178"/>
    </location>
</feature>
<feature type="transmembrane region" description="Helical" evidence="6">
    <location>
        <begin position="457"/>
        <end position="481"/>
    </location>
</feature>
<dbReference type="AlphaFoldDB" id="A0A419HYK0"/>
<feature type="transmembrane region" description="Helical" evidence="6">
    <location>
        <begin position="311"/>
        <end position="333"/>
    </location>
</feature>
<dbReference type="GO" id="GO:0022857">
    <property type="term" value="F:transmembrane transporter activity"/>
    <property type="evidence" value="ECO:0007669"/>
    <property type="project" value="InterPro"/>
</dbReference>
<feature type="transmembrane region" description="Helical" evidence="6">
    <location>
        <begin position="121"/>
        <end position="148"/>
    </location>
</feature>
<gene>
    <name evidence="7" type="ORF">D5S19_22510</name>
</gene>
<evidence type="ECO:0000256" key="4">
    <source>
        <dbReference type="ARBA" id="ARBA00022989"/>
    </source>
</evidence>
<feature type="transmembrane region" description="Helical" evidence="6">
    <location>
        <begin position="77"/>
        <end position="100"/>
    </location>
</feature>
<dbReference type="Gene3D" id="1.20.1740.10">
    <property type="entry name" value="Amino acid/polyamine transporter I"/>
    <property type="match status" value="1"/>
</dbReference>
<evidence type="ECO:0000256" key="6">
    <source>
        <dbReference type="SAM" id="Phobius"/>
    </source>
</evidence>
<proteinExistence type="predicted"/>
<evidence type="ECO:0000256" key="5">
    <source>
        <dbReference type="ARBA" id="ARBA00023136"/>
    </source>
</evidence>
<evidence type="ECO:0000313" key="7">
    <source>
        <dbReference type="EMBL" id="RJQ82124.1"/>
    </source>
</evidence>
<keyword evidence="2" id="KW-1003">Cell membrane</keyword>
<dbReference type="EMBL" id="QZFV01000104">
    <property type="protein sequence ID" value="RJQ82124.1"/>
    <property type="molecule type" value="Genomic_DNA"/>
</dbReference>
<keyword evidence="4 6" id="KW-1133">Transmembrane helix</keyword>
<dbReference type="InterPro" id="IPR002293">
    <property type="entry name" value="AA/rel_permease1"/>
</dbReference>
<organism evidence="7 8">
    <name type="scientific">Amycolatopsis panacis</name>
    <dbReference type="NCBI Taxonomy" id="2340917"/>
    <lineage>
        <taxon>Bacteria</taxon>
        <taxon>Bacillati</taxon>
        <taxon>Actinomycetota</taxon>
        <taxon>Actinomycetes</taxon>
        <taxon>Pseudonocardiales</taxon>
        <taxon>Pseudonocardiaceae</taxon>
        <taxon>Amycolatopsis</taxon>
    </lineage>
</organism>
<dbReference type="GO" id="GO:0005886">
    <property type="term" value="C:plasma membrane"/>
    <property type="evidence" value="ECO:0007669"/>
    <property type="project" value="UniProtKB-SubCell"/>
</dbReference>
<evidence type="ECO:0000256" key="2">
    <source>
        <dbReference type="ARBA" id="ARBA00022475"/>
    </source>
</evidence>
<dbReference type="InterPro" id="IPR050367">
    <property type="entry name" value="APC_superfamily"/>
</dbReference>
<keyword evidence="8" id="KW-1185">Reference proteome</keyword>
<evidence type="ECO:0000256" key="3">
    <source>
        <dbReference type="ARBA" id="ARBA00022692"/>
    </source>
</evidence>
<accession>A0A419HYK0</accession>
<feature type="transmembrane region" description="Helical" evidence="6">
    <location>
        <begin position="187"/>
        <end position="208"/>
    </location>
</feature>